<sequence length="294" mass="34597">MRKNIKGNYLYITALSIFLVFFITFTFLDLKISKSISNEMNNHWFSQTFDMYGKTIIIVPIYLIFFGYFIKLMSFVNLVKKAIRAFNVLFNIIFIFTITTYFYYEFDINSLAKIISLSLIYVFIFIFIVLIAFNWIKLIYNNDQIAINKIVYAANISIIFLFIGFLNVELFKNLFGRIRPNEVIENDQSFFYVFQINFSSKRGKSFPSGHTLSAGQLIAVFYFLDLKNKRLESILKKVIPVFVIIFTLLTAISRVTMHKHFPTDVLFSMLILVVYYLLSPIIIKKIYERKIKNG</sequence>
<name>S5MDT9_9MOLU</name>
<feature type="transmembrane region" description="Helical" evidence="1">
    <location>
        <begin position="9"/>
        <end position="28"/>
    </location>
</feature>
<dbReference type="Proteomes" id="UP000014983">
    <property type="component" value="Chromosome"/>
</dbReference>
<feature type="transmembrane region" description="Helical" evidence="1">
    <location>
        <begin position="51"/>
        <end position="70"/>
    </location>
</feature>
<dbReference type="SUPFAM" id="SSF48317">
    <property type="entry name" value="Acid phosphatase/Vanadium-dependent haloperoxidase"/>
    <property type="match status" value="1"/>
</dbReference>
<dbReference type="KEGG" id="sdi:SDIMI_v3c01790"/>
<gene>
    <name evidence="3" type="ORF">SDIMI_v3c01790</name>
</gene>
<feature type="transmembrane region" description="Helical" evidence="1">
    <location>
        <begin position="82"/>
        <end position="104"/>
    </location>
</feature>
<feature type="transmembrane region" description="Helical" evidence="1">
    <location>
        <begin position="110"/>
        <end position="133"/>
    </location>
</feature>
<dbReference type="RefSeq" id="WP_020836116.1">
    <property type="nucleotide sequence ID" value="NC_021833.1"/>
</dbReference>
<feature type="transmembrane region" description="Helical" evidence="1">
    <location>
        <begin position="238"/>
        <end position="257"/>
    </location>
</feature>
<protein>
    <recommendedName>
        <fullName evidence="2">Phosphatidic acid phosphatase type 2/haloperoxidase domain-containing protein</fullName>
    </recommendedName>
</protein>
<feature type="transmembrane region" description="Helical" evidence="1">
    <location>
        <begin position="145"/>
        <end position="166"/>
    </location>
</feature>
<evidence type="ECO:0000313" key="4">
    <source>
        <dbReference type="Proteomes" id="UP000014983"/>
    </source>
</evidence>
<dbReference type="InterPro" id="IPR036938">
    <property type="entry name" value="PAP2/HPO_sf"/>
</dbReference>
<reference evidence="3 4" key="1">
    <citation type="journal article" date="2013" name="Genome Biol. Evol.">
        <title>Comparison of metabolic capacities and inference of gene content evolution in mosquito-associated Spiroplasma diminutum and S. taiwanense.</title>
        <authorList>
            <person name="Lo W.S."/>
            <person name="Ku C."/>
            <person name="Chen L.L."/>
            <person name="Chang T.H."/>
            <person name="Kuo C.H."/>
        </authorList>
    </citation>
    <scope>NUCLEOTIDE SEQUENCE [LARGE SCALE GENOMIC DNA]</scope>
    <source>
        <strain evidence="3">CUAS-1</strain>
    </source>
</reference>
<dbReference type="STRING" id="1276221.SDIMI_v3c01790"/>
<feature type="domain" description="Phosphatidic acid phosphatase type 2/haloperoxidase" evidence="2">
    <location>
        <begin position="149"/>
        <end position="278"/>
    </location>
</feature>
<dbReference type="EMBL" id="CP005076">
    <property type="protein sequence ID" value="AGR41883.1"/>
    <property type="molecule type" value="Genomic_DNA"/>
</dbReference>
<feature type="transmembrane region" description="Helical" evidence="1">
    <location>
        <begin position="208"/>
        <end position="226"/>
    </location>
</feature>
<dbReference type="PATRIC" id="fig|1276221.3.peg.176"/>
<keyword evidence="1" id="KW-0812">Transmembrane</keyword>
<dbReference type="SMART" id="SM00014">
    <property type="entry name" value="acidPPc"/>
    <property type="match status" value="1"/>
</dbReference>
<dbReference type="InParanoid" id="S5MDT9"/>
<dbReference type="Pfam" id="PF01569">
    <property type="entry name" value="PAP2"/>
    <property type="match status" value="1"/>
</dbReference>
<dbReference type="eggNOG" id="COG0671">
    <property type="taxonomic scope" value="Bacteria"/>
</dbReference>
<proteinExistence type="predicted"/>
<dbReference type="AlphaFoldDB" id="S5MDT9"/>
<accession>S5MDT9</accession>
<evidence type="ECO:0000256" key="1">
    <source>
        <dbReference type="SAM" id="Phobius"/>
    </source>
</evidence>
<dbReference type="InterPro" id="IPR000326">
    <property type="entry name" value="PAP2/HPO"/>
</dbReference>
<dbReference type="HOGENOM" id="CLU_894016_0_0_14"/>
<evidence type="ECO:0000259" key="2">
    <source>
        <dbReference type="SMART" id="SM00014"/>
    </source>
</evidence>
<feature type="transmembrane region" description="Helical" evidence="1">
    <location>
        <begin position="263"/>
        <end position="283"/>
    </location>
</feature>
<organism evidence="3 4">
    <name type="scientific">Spiroplasma diminutum CUAS-1</name>
    <dbReference type="NCBI Taxonomy" id="1276221"/>
    <lineage>
        <taxon>Bacteria</taxon>
        <taxon>Bacillati</taxon>
        <taxon>Mycoplasmatota</taxon>
        <taxon>Mollicutes</taxon>
        <taxon>Entomoplasmatales</taxon>
        <taxon>Spiroplasmataceae</taxon>
        <taxon>Spiroplasma</taxon>
    </lineage>
</organism>
<keyword evidence="4" id="KW-1185">Reference proteome</keyword>
<dbReference type="OrthoDB" id="401048at2"/>
<keyword evidence="1" id="KW-1133">Transmembrane helix</keyword>
<evidence type="ECO:0000313" key="3">
    <source>
        <dbReference type="EMBL" id="AGR41883.1"/>
    </source>
</evidence>
<keyword evidence="1" id="KW-0472">Membrane</keyword>
<dbReference type="Gene3D" id="1.20.144.10">
    <property type="entry name" value="Phosphatidic acid phosphatase type 2/haloperoxidase"/>
    <property type="match status" value="1"/>
</dbReference>